<evidence type="ECO:0000313" key="2">
    <source>
        <dbReference type="EMBL" id="KAK8890712.1"/>
    </source>
</evidence>
<comment type="caution">
    <text evidence="2">The sequence shown here is derived from an EMBL/GenBank/DDBJ whole genome shotgun (WGS) entry which is preliminary data.</text>
</comment>
<dbReference type="InterPro" id="IPR050865">
    <property type="entry name" value="BEACH_Domain"/>
</dbReference>
<evidence type="ECO:0000256" key="1">
    <source>
        <dbReference type="SAM" id="MobiDB-lite"/>
    </source>
</evidence>
<dbReference type="Proteomes" id="UP001470230">
    <property type="component" value="Unassembled WGS sequence"/>
</dbReference>
<keyword evidence="3" id="KW-1185">Reference proteome</keyword>
<dbReference type="EMBL" id="JAPFFF010000005">
    <property type="protein sequence ID" value="KAK8890712.1"/>
    <property type="molecule type" value="Genomic_DNA"/>
</dbReference>
<dbReference type="PANTHER" id="PTHR13743:SF161">
    <property type="entry name" value="BEIGE_BEACH DOMAIN CONTAINING PROTEIN"/>
    <property type="match status" value="1"/>
</dbReference>
<reference evidence="2 3" key="1">
    <citation type="submission" date="2024-04" db="EMBL/GenBank/DDBJ databases">
        <title>Tritrichomonas musculus Genome.</title>
        <authorList>
            <person name="Alves-Ferreira E."/>
            <person name="Grigg M."/>
            <person name="Lorenzi H."/>
            <person name="Galac M."/>
        </authorList>
    </citation>
    <scope>NUCLEOTIDE SEQUENCE [LARGE SCALE GENOMIC DNA]</scope>
    <source>
        <strain evidence="2 3">EAF2021</strain>
    </source>
</reference>
<accession>A0ABR2KIN1</accession>
<organism evidence="2 3">
    <name type="scientific">Tritrichomonas musculus</name>
    <dbReference type="NCBI Taxonomy" id="1915356"/>
    <lineage>
        <taxon>Eukaryota</taxon>
        <taxon>Metamonada</taxon>
        <taxon>Parabasalia</taxon>
        <taxon>Tritrichomonadida</taxon>
        <taxon>Tritrichomonadidae</taxon>
        <taxon>Tritrichomonas</taxon>
    </lineage>
</organism>
<evidence type="ECO:0000313" key="3">
    <source>
        <dbReference type="Proteomes" id="UP001470230"/>
    </source>
</evidence>
<sequence>MSAEILDKLYSRFISTNRQVVHHPIIDLMLIRNDKAFLSKIPEDCNEFLFFSKLPLLDNNQLQDLHKNLLEKSLIESFKGEFESIFAFDSTFFQNILILRPQAQTNDNGSLQYLLIALFFCWLEFMLDSAKNTQALSFNSMDLFIREIENYGSLSSPFSSIESYLFSRFIELFIKCNTFKFDNESLKLISHHVKIDEALDHEFSPIFLQLIQKVSDGLYPSPSISKSIIGNKDKSSASHITSEGANSVLESLNIAIEYKRKSLSPNDFQKLAVILVPLIDNLNINAINIISNLSSTITDLLYSEFTGEKEVKGNHPSLKDSFILLPPLLLKKLQREKEGPFITDDDFPHFQERLYKIDLSDVNDSDQIKWHFSENQYALENGFNPISVEPPSPLNDLLPREFSKFLLSFSNALKKANGNCIDNFFMAMFKLLDALEKTNQLYYELYVSALFLATSCVEKISLMSLIEMFNKKTIFYPELTIFDNKIGDGPNYDSKVRSIRFHVLNLFACQMDQLIPDFLKDTFEYPFLFAEELAFVSNVTHMNLEVFMTKDFVVSIFTVIKSLLNDYFKEENQIKKDRIFLALQTVLSFLFKLLANKTIENQYFLSNYFISNFYSLVFVDFLKPFILMTMSNFLLNLQPDYSQNYEIIGTITSYFTNLYMKLNDITVNNHQQIDLIIDITNNLLTALSMNMKLSKFFSNVLDSFLELKLNFHEHLPLGLRFLSLVSSNSSNSLNKRMNNNINCVDETKLTSKQLRLVIYLIKKIEGSNPSQATKLSLMNLCAASVALGIDSLFLILRPSMIPLLFIAYGESDQLNDVLNMVNELCDFSETNCIAVHESGLDYILLEFIYNFMIKKDRAVNFRGIQFTLNFNETDIFNSIFPFLEKIFTVSANNVDISLLNNLICNFDNPNLCDTVSSLILRLLLKQKTKVSPTFPLGFKQSPLTMTKVSPNVINVSFSFITWIKIDRPISLQMSKSVPIITITDKSHHNRTSNINNSQATNVFSLFINRGCLYYQFNDRLELINQQIPSNTWIFIGFVCQRTTQQLSCIGLFTELSMLYCDDVPCVFFPKESSLTITIGGTFQLEETSDQVQLNENNENKLAVMMGPFALFNKMLDDSVFESIEKQGPSAIDDLSLDGENKNLIFNSVNYGNNVHVCDEYKSTVKIENKTVPYYFNLCQKSFEKSFCMNEQNLIKLIEVFIRYNEAPLNLINLILAIMKQTFDSNNESQQSFSSNFAILKHYLMKQAKENATFRLYKIFYSIFEVMKNNESMNLMFDNLLVNVELYSKGPPSSFERIVKHWRTSLLNLYPSLFNRKNFFNRLVKMYVYLFNKKPFDDRYNDEIINRIRLSFCSLLEEASKLGLTKENILYFENFINIQTDNEKNLFTFLSILEQNIGIVNVNVDYQLTLHHFAENENSEISHLAIISIHELTKPNWMKPMMALALQLKAKINQSKNEANMKNSLIKFLMDKAPRYPGFIHLITAITTSFENEEKKKVADKLKDIFCSNLNLGSSKQEENALFEDVVKDKFWFIWLLIAAIHSEGSAQLTFLTIISSFLCYVDDLYSEMNKIVNVLQIFEAVDKTFDYYQIVLDLFININAINISYSKFLIIPLLRALFFKFNDVTYSKEIIQLFLSGPFKNEYSKFSKKLNITFNNYDNNDHPKYDILSLEPLLVQDYQDYKLNFAYSVDAGNSKSESKLGHFLIQLVDSCKEVQFNKLTPNQYISNFLNNNTNNNNSSTVNNNNNDNVINITQNSNNTVNNNNNGLVNDDAPSIQTANDISYLLALLNGFNLLEYVHLMIDVDENQTEINKIEQMNNFTNIMPKVQKKFNNRFLSQIFDNIAEIKIIIKDIKSLVFVDFESVKQNSLENLKNSDYVSQFAKKVTTLEAKKFASYFIKYNGSNSKRNQCRQSNLSLVYCPFKMEIEPERLDIDEFFKTTNKRALNSSNFSSNQEASFKAKFHEFGNEKEVDFIIQNEAIKIYDNNLVKLSLLKTISFNKVDFIITREKGCIEIFTNQNGSFFIEFKDNQDFVKCSFVLSAYFAPLNKFVNNESQSNQSKNSKILTSILSELIELKSAPLTNFEYLMMLNYFSGFSFHKSGKIPRLPLNGQPLSAQRFFLPEFFISKVMSNSSSEVDSSCADPTYVYAIRHQLEEGDVQAIAKKKYRFYVPKLNNIVSSEGPITTQCYRDLKLEQGTIIGGGFIEQFNTKSRDFSVDLNDENGGLGGFPLKNNQLIFIITKVGEVHFVEILKNKLKHIKSFTSHFLQENITFIDNDTIENKNNGKTDNNMVAIINSGDGFLAVSNKMIQRFTPSYESQIAETTMEPPLISISGREIVFVSNGCDVKKCVKQKSNVNSNTVQSISSSNTFLNITANSNSNSSQQPNSPLSKISSSSIATYNSNPQKKLYHNQQEQGLLFEPISTSDSKITCITCSIKYNIVVYGTEKCQLYVFSMSSEKVLHSIIDIFDKNLKSSQKVENCEYVGNEPQKVLVTFGWGFIVTEAQKKIFVHTINGTFVGLIQIENMIVDWCSATNSRGEDFVIFIDTESRIGIFEAAKFEKDGSCVIKFIKGQPGTIALTYNSEFQCIVTLARKDGILTLYPMSLDNFSLN</sequence>
<feature type="compositionally biased region" description="Low complexity" evidence="1">
    <location>
        <begin position="2374"/>
        <end position="2392"/>
    </location>
</feature>
<feature type="region of interest" description="Disordered" evidence="1">
    <location>
        <begin position="2373"/>
        <end position="2392"/>
    </location>
</feature>
<evidence type="ECO:0008006" key="4">
    <source>
        <dbReference type="Google" id="ProtNLM"/>
    </source>
</evidence>
<name>A0ABR2KIN1_9EUKA</name>
<proteinExistence type="predicted"/>
<gene>
    <name evidence="2" type="ORF">M9Y10_035497</name>
</gene>
<protein>
    <recommendedName>
        <fullName evidence="4">BEACH domain-containing protein</fullName>
    </recommendedName>
</protein>
<dbReference type="PANTHER" id="PTHR13743">
    <property type="entry name" value="BEIGE/BEACH-RELATED"/>
    <property type="match status" value="1"/>
</dbReference>